<protein>
    <submittedName>
        <fullName evidence="2">Uncharacterized protein</fullName>
    </submittedName>
</protein>
<feature type="compositionally biased region" description="Basic and acidic residues" evidence="1">
    <location>
        <begin position="82"/>
        <end position="91"/>
    </location>
</feature>
<dbReference type="EMBL" id="CAKMRJ010000001">
    <property type="protein sequence ID" value="CAH1413156.1"/>
    <property type="molecule type" value="Genomic_DNA"/>
</dbReference>
<proteinExistence type="predicted"/>
<keyword evidence="3" id="KW-1185">Reference proteome</keyword>
<evidence type="ECO:0000313" key="3">
    <source>
        <dbReference type="Proteomes" id="UP001157418"/>
    </source>
</evidence>
<gene>
    <name evidence="2" type="ORF">LVIROSA_LOCUS1129</name>
</gene>
<feature type="region of interest" description="Disordered" evidence="1">
    <location>
        <begin position="63"/>
        <end position="103"/>
    </location>
</feature>
<sequence>MSGWMKKERKWLILMMPTMMVKQMRQGIQMIMATLIFFKNDNEPDYELSDNVGEGEHVTDVMGENEDNEKGHNKTTCPQVERPPKFNDRKTQCVRQTQESVNMERGGEDVAMGDVGGEDVAMGDAGGQDDRVHEQEVHFGKVEQPRKRKKSERILKLKLGKKLKVKVAVHQSLWMWSSVGVVYGGWVIT</sequence>
<reference evidence="2 3" key="1">
    <citation type="submission" date="2022-01" db="EMBL/GenBank/DDBJ databases">
        <authorList>
            <person name="Xiong W."/>
            <person name="Schranz E."/>
        </authorList>
    </citation>
    <scope>NUCLEOTIDE SEQUENCE [LARGE SCALE GENOMIC DNA]</scope>
</reference>
<organism evidence="2 3">
    <name type="scientific">Lactuca virosa</name>
    <dbReference type="NCBI Taxonomy" id="75947"/>
    <lineage>
        <taxon>Eukaryota</taxon>
        <taxon>Viridiplantae</taxon>
        <taxon>Streptophyta</taxon>
        <taxon>Embryophyta</taxon>
        <taxon>Tracheophyta</taxon>
        <taxon>Spermatophyta</taxon>
        <taxon>Magnoliopsida</taxon>
        <taxon>eudicotyledons</taxon>
        <taxon>Gunneridae</taxon>
        <taxon>Pentapetalae</taxon>
        <taxon>asterids</taxon>
        <taxon>campanulids</taxon>
        <taxon>Asterales</taxon>
        <taxon>Asteraceae</taxon>
        <taxon>Cichorioideae</taxon>
        <taxon>Cichorieae</taxon>
        <taxon>Lactucinae</taxon>
        <taxon>Lactuca</taxon>
    </lineage>
</organism>
<name>A0AAU9LIK8_9ASTR</name>
<accession>A0AAU9LIK8</accession>
<comment type="caution">
    <text evidence="2">The sequence shown here is derived from an EMBL/GenBank/DDBJ whole genome shotgun (WGS) entry which is preliminary data.</text>
</comment>
<dbReference type="AlphaFoldDB" id="A0AAU9LIK8"/>
<evidence type="ECO:0000256" key="1">
    <source>
        <dbReference type="SAM" id="MobiDB-lite"/>
    </source>
</evidence>
<dbReference type="Proteomes" id="UP001157418">
    <property type="component" value="Unassembled WGS sequence"/>
</dbReference>
<evidence type="ECO:0000313" key="2">
    <source>
        <dbReference type="EMBL" id="CAH1413156.1"/>
    </source>
</evidence>